<sequence length="266" mass="30063">MAIEFFSKNCGDPMSPRISFSYDFCHSNAIPVEQHQYRSNSSGLNNPSFEFDFCVRENFDQEPSSADELFSYGILLPSEIKKNKNKNFPPKQIDHQFLLPPLHESLRTEAIRENASTTMKVSKPERIKEEADVEKQGHNHKSFWRFKSKSCGTGYGRSLCPLPILSRSFSTGSSTSPSTSSSIKKNTSVSKEGKNYYYNNTQKLYASARSSSSSMGHNNSYLKPPLRKSQASYGNDIPVILNVPSANLFGFGSIFSRRQDKTKRKY</sequence>
<dbReference type="PANTHER" id="PTHR36757:SF1">
    <property type="entry name" value="GENOME ASSEMBLY, CHROMOSOME: A04"/>
    <property type="match status" value="1"/>
</dbReference>
<keyword evidence="2" id="KW-1185">Reference proteome</keyword>
<evidence type="ECO:0000313" key="1">
    <source>
        <dbReference type="EMBL" id="KAK4279836.1"/>
    </source>
</evidence>
<dbReference type="AlphaFoldDB" id="A0AAE1MZ94"/>
<organism evidence="1 2">
    <name type="scientific">Acacia crassicarpa</name>
    <name type="common">northern wattle</name>
    <dbReference type="NCBI Taxonomy" id="499986"/>
    <lineage>
        <taxon>Eukaryota</taxon>
        <taxon>Viridiplantae</taxon>
        <taxon>Streptophyta</taxon>
        <taxon>Embryophyta</taxon>
        <taxon>Tracheophyta</taxon>
        <taxon>Spermatophyta</taxon>
        <taxon>Magnoliopsida</taxon>
        <taxon>eudicotyledons</taxon>
        <taxon>Gunneridae</taxon>
        <taxon>Pentapetalae</taxon>
        <taxon>rosids</taxon>
        <taxon>fabids</taxon>
        <taxon>Fabales</taxon>
        <taxon>Fabaceae</taxon>
        <taxon>Caesalpinioideae</taxon>
        <taxon>mimosoid clade</taxon>
        <taxon>Acacieae</taxon>
        <taxon>Acacia</taxon>
    </lineage>
</organism>
<evidence type="ECO:0000313" key="2">
    <source>
        <dbReference type="Proteomes" id="UP001293593"/>
    </source>
</evidence>
<dbReference type="Proteomes" id="UP001293593">
    <property type="component" value="Unassembled WGS sequence"/>
</dbReference>
<accession>A0AAE1MZ94</accession>
<gene>
    <name evidence="1" type="ORF">QN277_011548</name>
</gene>
<comment type="caution">
    <text evidence="1">The sequence shown here is derived from an EMBL/GenBank/DDBJ whole genome shotgun (WGS) entry which is preliminary data.</text>
</comment>
<protein>
    <submittedName>
        <fullName evidence="1">Uncharacterized protein</fullName>
    </submittedName>
</protein>
<proteinExistence type="predicted"/>
<dbReference type="EMBL" id="JAWXYG010000002">
    <property type="protein sequence ID" value="KAK4279836.1"/>
    <property type="molecule type" value="Genomic_DNA"/>
</dbReference>
<name>A0AAE1MZ94_9FABA</name>
<dbReference type="PANTHER" id="PTHR36757">
    <property type="entry name" value="BNAANNG22500D PROTEIN"/>
    <property type="match status" value="1"/>
</dbReference>
<reference evidence="1" key="1">
    <citation type="submission" date="2023-10" db="EMBL/GenBank/DDBJ databases">
        <title>Chromosome-level genome of the transformable northern wattle, Acacia crassicarpa.</title>
        <authorList>
            <person name="Massaro I."/>
            <person name="Sinha N.R."/>
            <person name="Poethig S."/>
            <person name="Leichty A.R."/>
        </authorList>
    </citation>
    <scope>NUCLEOTIDE SEQUENCE</scope>
    <source>
        <strain evidence="1">Acra3RX</strain>
        <tissue evidence="1">Leaf</tissue>
    </source>
</reference>